<keyword evidence="3" id="KW-1185">Reference proteome</keyword>
<reference evidence="2 3" key="1">
    <citation type="submission" date="2019-07" db="EMBL/GenBank/DDBJ databases">
        <title>Whole genome shotgun sequence of Cerasibacillus quisquiliarum NBRC 102429.</title>
        <authorList>
            <person name="Hosoyama A."/>
            <person name="Uohara A."/>
            <person name="Ohji S."/>
            <person name="Ichikawa N."/>
        </authorList>
    </citation>
    <scope>NUCLEOTIDE SEQUENCE [LARGE SCALE GENOMIC DNA]</scope>
    <source>
        <strain evidence="2 3">NBRC 102429</strain>
    </source>
</reference>
<organism evidence="2 3">
    <name type="scientific">Cerasibacillus quisquiliarum</name>
    <dbReference type="NCBI Taxonomy" id="227865"/>
    <lineage>
        <taxon>Bacteria</taxon>
        <taxon>Bacillati</taxon>
        <taxon>Bacillota</taxon>
        <taxon>Bacilli</taxon>
        <taxon>Bacillales</taxon>
        <taxon>Bacillaceae</taxon>
        <taxon>Cerasibacillus</taxon>
    </lineage>
</organism>
<feature type="transmembrane region" description="Helical" evidence="1">
    <location>
        <begin position="56"/>
        <end position="73"/>
    </location>
</feature>
<dbReference type="RefSeq" id="WP_146934979.1">
    <property type="nucleotide sequence ID" value="NZ_BJXW01000004.1"/>
</dbReference>
<dbReference type="AlphaFoldDB" id="A0A511UY77"/>
<gene>
    <name evidence="2" type="ORF">CQU01_03200</name>
</gene>
<keyword evidence="1" id="KW-0812">Transmembrane</keyword>
<evidence type="ECO:0000256" key="1">
    <source>
        <dbReference type="SAM" id="Phobius"/>
    </source>
</evidence>
<evidence type="ECO:0000313" key="2">
    <source>
        <dbReference type="EMBL" id="GEN30082.1"/>
    </source>
</evidence>
<dbReference type="OrthoDB" id="2970823at2"/>
<feature type="transmembrane region" description="Helical" evidence="1">
    <location>
        <begin position="12"/>
        <end position="36"/>
    </location>
</feature>
<name>A0A511UY77_9BACI</name>
<accession>A0A511UY77</accession>
<keyword evidence="1" id="KW-1133">Transmembrane helix</keyword>
<evidence type="ECO:0000313" key="3">
    <source>
        <dbReference type="Proteomes" id="UP000321491"/>
    </source>
</evidence>
<dbReference type="Proteomes" id="UP000321491">
    <property type="component" value="Unassembled WGS sequence"/>
</dbReference>
<proteinExistence type="predicted"/>
<keyword evidence="1" id="KW-0472">Membrane</keyword>
<comment type="caution">
    <text evidence="2">The sequence shown here is derived from an EMBL/GenBank/DDBJ whole genome shotgun (WGS) entry which is preliminary data.</text>
</comment>
<dbReference type="EMBL" id="BJXW01000004">
    <property type="protein sequence ID" value="GEN30082.1"/>
    <property type="molecule type" value="Genomic_DNA"/>
</dbReference>
<protein>
    <submittedName>
        <fullName evidence="2">Uncharacterized protein</fullName>
    </submittedName>
</protein>
<sequence length="83" mass="9070">MKKIANWTHHLYSLIAFIALSVGAIVALLFIVSLIIGGNIGEGLAVRAGKLMNQAIYLAAMAMFFGLIHIYTAKRHTLTLKDE</sequence>